<reference evidence="3" key="1">
    <citation type="journal article" date="2011" name="PLoS Genet.">
        <title>Genomic analysis of the necrotrophic fungal pathogens Sclerotinia sclerotiorum and Botrytis cinerea.</title>
        <authorList>
            <person name="Amselem J."/>
            <person name="Cuomo C.A."/>
            <person name="van Kan J.A."/>
            <person name="Viaud M."/>
            <person name="Benito E.P."/>
            <person name="Couloux A."/>
            <person name="Coutinho P.M."/>
            <person name="de Vries R.P."/>
            <person name="Dyer P.S."/>
            <person name="Fillinger S."/>
            <person name="Fournier E."/>
            <person name="Gout L."/>
            <person name="Hahn M."/>
            <person name="Kohn L."/>
            <person name="Lapalu N."/>
            <person name="Plummer K.M."/>
            <person name="Pradier J.M."/>
            <person name="Quevillon E."/>
            <person name="Sharon A."/>
            <person name="Simon A."/>
            <person name="ten Have A."/>
            <person name="Tudzynski B."/>
            <person name="Tudzynski P."/>
            <person name="Wincker P."/>
            <person name="Andrew M."/>
            <person name="Anthouard V."/>
            <person name="Beever R.E."/>
            <person name="Beffa R."/>
            <person name="Benoit I."/>
            <person name="Bouzid O."/>
            <person name="Brault B."/>
            <person name="Chen Z."/>
            <person name="Choquer M."/>
            <person name="Collemare J."/>
            <person name="Cotton P."/>
            <person name="Danchin E.G."/>
            <person name="Da Silva C."/>
            <person name="Gautier A."/>
            <person name="Giraud C."/>
            <person name="Giraud T."/>
            <person name="Gonzalez C."/>
            <person name="Grossetete S."/>
            <person name="Guldener U."/>
            <person name="Henrissat B."/>
            <person name="Howlett B.J."/>
            <person name="Kodira C."/>
            <person name="Kretschmer M."/>
            <person name="Lappartient A."/>
            <person name="Leroch M."/>
            <person name="Levis C."/>
            <person name="Mauceli E."/>
            <person name="Neuveglise C."/>
            <person name="Oeser B."/>
            <person name="Pearson M."/>
            <person name="Poulain J."/>
            <person name="Poussereau N."/>
            <person name="Quesneville H."/>
            <person name="Rascle C."/>
            <person name="Schumacher J."/>
            <person name="Segurens B."/>
            <person name="Sexton A."/>
            <person name="Silva E."/>
            <person name="Sirven C."/>
            <person name="Soanes D.M."/>
            <person name="Talbot N.J."/>
            <person name="Templeton M."/>
            <person name="Yandava C."/>
            <person name="Yarden O."/>
            <person name="Zeng Q."/>
            <person name="Rollins J.A."/>
            <person name="Lebrun M.H."/>
            <person name="Dickman M."/>
        </authorList>
    </citation>
    <scope>NUCLEOTIDE SEQUENCE [LARGE SCALE GENOMIC DNA]</scope>
    <source>
        <strain evidence="3">T4</strain>
    </source>
</reference>
<feature type="compositionally biased region" description="Polar residues" evidence="1">
    <location>
        <begin position="68"/>
        <end position="80"/>
    </location>
</feature>
<gene>
    <name evidence="2" type="ORF">BofuT4_uP068490.1</name>
</gene>
<protein>
    <submittedName>
        <fullName evidence="2">Uncharacterized protein</fullName>
    </submittedName>
</protein>
<name>G2XQU6_BOTF4</name>
<dbReference type="AlphaFoldDB" id="G2XQU6"/>
<dbReference type="Proteomes" id="UP000008177">
    <property type="component" value="Unplaced contigs"/>
</dbReference>
<accession>G2XQU6</accession>
<sequence>MSRANARLQHLVVQKTLPLRPKNLHDPALPILHLLRPAQMPPSQMHLDPIRAVQILQRPQMPHRQLSAGAQQHESFLRTT</sequence>
<feature type="region of interest" description="Disordered" evidence="1">
    <location>
        <begin position="60"/>
        <end position="80"/>
    </location>
</feature>
<evidence type="ECO:0000313" key="3">
    <source>
        <dbReference type="Proteomes" id="UP000008177"/>
    </source>
</evidence>
<dbReference type="HOGENOM" id="CLU_2589446_0_0_1"/>
<dbReference type="InParanoid" id="G2XQU6"/>
<dbReference type="EMBL" id="FQ790253">
    <property type="protein sequence ID" value="CCD33633.1"/>
    <property type="molecule type" value="Genomic_DNA"/>
</dbReference>
<proteinExistence type="predicted"/>
<organism evidence="2 3">
    <name type="scientific">Botryotinia fuckeliana (strain T4)</name>
    <name type="common">Noble rot fungus</name>
    <name type="synonym">Botrytis cinerea</name>
    <dbReference type="NCBI Taxonomy" id="999810"/>
    <lineage>
        <taxon>Eukaryota</taxon>
        <taxon>Fungi</taxon>
        <taxon>Dikarya</taxon>
        <taxon>Ascomycota</taxon>
        <taxon>Pezizomycotina</taxon>
        <taxon>Leotiomycetes</taxon>
        <taxon>Helotiales</taxon>
        <taxon>Sclerotiniaceae</taxon>
        <taxon>Botrytis</taxon>
    </lineage>
</organism>
<evidence type="ECO:0000256" key="1">
    <source>
        <dbReference type="SAM" id="MobiDB-lite"/>
    </source>
</evidence>
<evidence type="ECO:0000313" key="2">
    <source>
        <dbReference type="EMBL" id="CCD33633.1"/>
    </source>
</evidence>